<gene>
    <name evidence="1" type="ORF">CEQ21_06670</name>
</gene>
<evidence type="ECO:0000313" key="2">
    <source>
        <dbReference type="Proteomes" id="UP000319837"/>
    </source>
</evidence>
<protein>
    <submittedName>
        <fullName evidence="1">Uncharacterized protein</fullName>
    </submittedName>
</protein>
<name>A0A553SUA8_NIACI</name>
<dbReference type="EMBL" id="RIBP01000001">
    <property type="protein sequence ID" value="TRZ40579.1"/>
    <property type="molecule type" value="Genomic_DNA"/>
</dbReference>
<dbReference type="AlphaFoldDB" id="A0A553SUA8"/>
<organism evidence="1 2">
    <name type="scientific">Niallia circulans</name>
    <name type="common">Bacillus circulans</name>
    <dbReference type="NCBI Taxonomy" id="1397"/>
    <lineage>
        <taxon>Bacteria</taxon>
        <taxon>Bacillati</taxon>
        <taxon>Bacillota</taxon>
        <taxon>Bacilli</taxon>
        <taxon>Bacillales</taxon>
        <taxon>Bacillaceae</taxon>
        <taxon>Niallia</taxon>
    </lineage>
</organism>
<comment type="caution">
    <text evidence="1">The sequence shown here is derived from an EMBL/GenBank/DDBJ whole genome shotgun (WGS) entry which is preliminary data.</text>
</comment>
<reference evidence="2" key="1">
    <citation type="submission" date="2018-10" db="EMBL/GenBank/DDBJ databases">
        <title>FDA dAtabase for Regulatory Grade micrObial Sequences (FDA-ARGOS): Supporting development and validation of Infectious Disease Dx tests.</title>
        <authorList>
            <person name="Minogue T."/>
            <person name="Wolcott M."/>
            <person name="Wasieloski L."/>
            <person name="Aguilar W."/>
            <person name="Moore D."/>
            <person name="Tallon L."/>
            <person name="Sadzewicz L."/>
            <person name="Sengamalay N."/>
            <person name="Ott S."/>
            <person name="Godinez A."/>
            <person name="Nagaraj S."/>
            <person name="Vavikolanu K."/>
            <person name="Vyas G."/>
            <person name="Nadendla S."/>
            <person name="George J."/>
            <person name="Sichtig H."/>
        </authorList>
    </citation>
    <scope>NUCLEOTIDE SEQUENCE [LARGE SCALE GENOMIC DNA]</scope>
    <source>
        <strain evidence="2">FDAARGOS_343</strain>
    </source>
</reference>
<dbReference type="Proteomes" id="UP000319837">
    <property type="component" value="Unassembled WGS sequence"/>
</dbReference>
<sequence>MHPTIITGLNGGTIYQNFPNPAYGAWNQQLLGSPPYHYNIGGYQFMISPRPPGEQIFFPYVGPNVPATFRK</sequence>
<proteinExistence type="predicted"/>
<evidence type="ECO:0000313" key="1">
    <source>
        <dbReference type="EMBL" id="TRZ40579.1"/>
    </source>
</evidence>
<dbReference type="RefSeq" id="WP_185763968.1">
    <property type="nucleotide sequence ID" value="NZ_RIBP01000001.1"/>
</dbReference>
<accession>A0A553SUA8</accession>